<evidence type="ECO:0000256" key="6">
    <source>
        <dbReference type="ARBA" id="ARBA00023136"/>
    </source>
</evidence>
<name>A0A4S3M5P3_9FLAO</name>
<dbReference type="EMBL" id="SSMC01000001">
    <property type="protein sequence ID" value="THD69681.1"/>
    <property type="molecule type" value="Genomic_DNA"/>
</dbReference>
<keyword evidence="3" id="KW-1003">Cell membrane</keyword>
<keyword evidence="4 7" id="KW-0812">Transmembrane</keyword>
<feature type="transmembrane region" description="Helical" evidence="7">
    <location>
        <begin position="12"/>
        <end position="32"/>
    </location>
</feature>
<evidence type="ECO:0000256" key="7">
    <source>
        <dbReference type="SAM" id="Phobius"/>
    </source>
</evidence>
<dbReference type="InterPro" id="IPR020846">
    <property type="entry name" value="MFS_dom"/>
</dbReference>
<accession>A0A4S3M5P3</accession>
<organism evidence="9 10">
    <name type="scientific">Robertkochia marina</name>
    <dbReference type="NCBI Taxonomy" id="1227945"/>
    <lineage>
        <taxon>Bacteria</taxon>
        <taxon>Pseudomonadati</taxon>
        <taxon>Bacteroidota</taxon>
        <taxon>Flavobacteriia</taxon>
        <taxon>Flavobacteriales</taxon>
        <taxon>Flavobacteriaceae</taxon>
        <taxon>Robertkochia</taxon>
    </lineage>
</organism>
<dbReference type="InterPro" id="IPR050171">
    <property type="entry name" value="MFS_Transporters"/>
</dbReference>
<feature type="transmembrane region" description="Helical" evidence="7">
    <location>
        <begin position="170"/>
        <end position="189"/>
    </location>
</feature>
<feature type="transmembrane region" description="Helical" evidence="7">
    <location>
        <begin position="311"/>
        <end position="336"/>
    </location>
</feature>
<feature type="transmembrane region" description="Helical" evidence="7">
    <location>
        <begin position="288"/>
        <end position="305"/>
    </location>
</feature>
<proteinExistence type="predicted"/>
<keyword evidence="10" id="KW-1185">Reference proteome</keyword>
<dbReference type="GO" id="GO:0022857">
    <property type="term" value="F:transmembrane transporter activity"/>
    <property type="evidence" value="ECO:0007669"/>
    <property type="project" value="InterPro"/>
</dbReference>
<feature type="transmembrane region" description="Helical" evidence="7">
    <location>
        <begin position="348"/>
        <end position="368"/>
    </location>
</feature>
<dbReference type="Gene3D" id="1.20.1250.20">
    <property type="entry name" value="MFS general substrate transporter like domains"/>
    <property type="match status" value="2"/>
</dbReference>
<dbReference type="Pfam" id="PF07690">
    <property type="entry name" value="MFS_1"/>
    <property type="match status" value="1"/>
</dbReference>
<keyword evidence="5 7" id="KW-1133">Transmembrane helix</keyword>
<evidence type="ECO:0000313" key="10">
    <source>
        <dbReference type="Proteomes" id="UP000305939"/>
    </source>
</evidence>
<dbReference type="OrthoDB" id="1404228at2"/>
<evidence type="ECO:0000256" key="5">
    <source>
        <dbReference type="ARBA" id="ARBA00022989"/>
    </source>
</evidence>
<protein>
    <submittedName>
        <fullName evidence="9">MFS transporter</fullName>
    </submittedName>
</protein>
<dbReference type="GO" id="GO:0005886">
    <property type="term" value="C:plasma membrane"/>
    <property type="evidence" value="ECO:0007669"/>
    <property type="project" value="UniProtKB-SubCell"/>
</dbReference>
<reference evidence="9 10" key="1">
    <citation type="submission" date="2019-04" db="EMBL/GenBank/DDBJ databases">
        <title>Draft genome sequence of Robertkochia marina CC-AMO-30D.</title>
        <authorList>
            <person name="Hameed A."/>
            <person name="Lin S.-Y."/>
            <person name="Shahina M."/>
            <person name="Lai W.-A."/>
            <person name="Young C.-C."/>
        </authorList>
    </citation>
    <scope>NUCLEOTIDE SEQUENCE [LARGE SCALE GENOMIC DNA]</scope>
    <source>
        <strain evidence="9 10">CC-AMO-30D</strain>
    </source>
</reference>
<gene>
    <name evidence="9" type="ORF">E7Z59_04970</name>
</gene>
<dbReference type="AlphaFoldDB" id="A0A4S3M5P3"/>
<feature type="transmembrane region" description="Helical" evidence="7">
    <location>
        <begin position="256"/>
        <end position="279"/>
    </location>
</feature>
<evidence type="ECO:0000256" key="1">
    <source>
        <dbReference type="ARBA" id="ARBA00004651"/>
    </source>
</evidence>
<feature type="transmembrane region" description="Helical" evidence="7">
    <location>
        <begin position="52"/>
        <end position="69"/>
    </location>
</feature>
<feature type="transmembrane region" description="Helical" evidence="7">
    <location>
        <begin position="222"/>
        <end position="244"/>
    </location>
</feature>
<dbReference type="Proteomes" id="UP000305939">
    <property type="component" value="Unassembled WGS sequence"/>
</dbReference>
<feature type="domain" description="Major facilitator superfamily (MFS) profile" evidence="8">
    <location>
        <begin position="14"/>
        <end position="400"/>
    </location>
</feature>
<comment type="subcellular location">
    <subcellularLocation>
        <location evidence="1">Cell membrane</location>
        <topology evidence="1">Multi-pass membrane protein</topology>
    </subcellularLocation>
</comment>
<evidence type="ECO:0000256" key="4">
    <source>
        <dbReference type="ARBA" id="ARBA00022692"/>
    </source>
</evidence>
<sequence length="410" mass="45339">MNDLLRFFKANIRPVGFAWSMTFLSGFGQTFLLSLYVPELLRILDLEKAEFGSIYAVCTVVASVIMLSIGHTIDHKPVKRITTLVLLSLAASCFFLGFSAWHISLLFIAFTGLRLNGQGMLTHIGFTLMSRCFDNDRGKALSLTSLGFSVGEAVFPLLVSAIILQYGFKAAALASGLVLIVYALGVQFMDLKDFDRQQVNTAAFSWKALGGTFSELIKDKRFFIIVSPSFALGFISTAIFFYQYVFAEEKGWSLPLYASFFTAYAVTRFLLSIAGGIWVDRYGARKLFGMYLFPMSIGLLFLSFVEHIYGALVFLILSGISMGIAGTVKTAVIAEVYGTARMGTIRSLFTMFMVFSTAMGPLLIGALLDQGVSFSRTIFLLFVFMVLAQLNALRILKVPRVREVNTVEEV</sequence>
<evidence type="ECO:0000313" key="9">
    <source>
        <dbReference type="EMBL" id="THD69681.1"/>
    </source>
</evidence>
<dbReference type="RefSeq" id="WP_136335171.1">
    <property type="nucleotide sequence ID" value="NZ_QXMP01000002.1"/>
</dbReference>
<evidence type="ECO:0000259" key="8">
    <source>
        <dbReference type="PROSITE" id="PS50850"/>
    </source>
</evidence>
<keyword evidence="2" id="KW-0813">Transport</keyword>
<evidence type="ECO:0000256" key="3">
    <source>
        <dbReference type="ARBA" id="ARBA00022475"/>
    </source>
</evidence>
<evidence type="ECO:0000256" key="2">
    <source>
        <dbReference type="ARBA" id="ARBA00022448"/>
    </source>
</evidence>
<feature type="transmembrane region" description="Helical" evidence="7">
    <location>
        <begin position="81"/>
        <end position="101"/>
    </location>
</feature>
<dbReference type="InterPro" id="IPR011701">
    <property type="entry name" value="MFS"/>
</dbReference>
<dbReference type="InterPro" id="IPR036259">
    <property type="entry name" value="MFS_trans_sf"/>
</dbReference>
<keyword evidence="6 7" id="KW-0472">Membrane</keyword>
<dbReference type="PANTHER" id="PTHR23517:SF3">
    <property type="entry name" value="INTEGRAL MEMBRANE TRANSPORT PROTEIN"/>
    <property type="match status" value="1"/>
</dbReference>
<dbReference type="PANTHER" id="PTHR23517">
    <property type="entry name" value="RESISTANCE PROTEIN MDTM, PUTATIVE-RELATED-RELATED"/>
    <property type="match status" value="1"/>
</dbReference>
<dbReference type="SUPFAM" id="SSF103473">
    <property type="entry name" value="MFS general substrate transporter"/>
    <property type="match status" value="1"/>
</dbReference>
<comment type="caution">
    <text evidence="9">The sequence shown here is derived from an EMBL/GenBank/DDBJ whole genome shotgun (WGS) entry which is preliminary data.</text>
</comment>
<feature type="transmembrane region" description="Helical" evidence="7">
    <location>
        <begin position="374"/>
        <end position="393"/>
    </location>
</feature>
<dbReference type="PROSITE" id="PS50850">
    <property type="entry name" value="MFS"/>
    <property type="match status" value="1"/>
</dbReference>
<feature type="transmembrane region" description="Helical" evidence="7">
    <location>
        <begin position="140"/>
        <end position="164"/>
    </location>
</feature>